<evidence type="ECO:0000256" key="5">
    <source>
        <dbReference type="SAM" id="MobiDB-lite"/>
    </source>
</evidence>
<dbReference type="Pfam" id="PF17928">
    <property type="entry name" value="TetR_C_22"/>
    <property type="match status" value="1"/>
</dbReference>
<organism evidence="7 8">
    <name type="scientific">Microbulbifer agarilyticus</name>
    <dbReference type="NCBI Taxonomy" id="260552"/>
    <lineage>
        <taxon>Bacteria</taxon>
        <taxon>Pseudomonadati</taxon>
        <taxon>Pseudomonadota</taxon>
        <taxon>Gammaproteobacteria</taxon>
        <taxon>Cellvibrionales</taxon>
        <taxon>Microbulbiferaceae</taxon>
        <taxon>Microbulbifer</taxon>
    </lineage>
</organism>
<gene>
    <name evidence="7" type="ORF">Mag101_13305</name>
</gene>
<dbReference type="PRINTS" id="PR00455">
    <property type="entry name" value="HTHTETR"/>
</dbReference>
<dbReference type="Proteomes" id="UP000188219">
    <property type="component" value="Chromosome"/>
</dbReference>
<dbReference type="PROSITE" id="PS50977">
    <property type="entry name" value="HTH_TETR_2"/>
    <property type="match status" value="1"/>
</dbReference>
<dbReference type="OrthoDB" id="9803107at2"/>
<dbReference type="InterPro" id="IPR001647">
    <property type="entry name" value="HTH_TetR"/>
</dbReference>
<dbReference type="Pfam" id="PF00440">
    <property type="entry name" value="TetR_N"/>
    <property type="match status" value="1"/>
</dbReference>
<dbReference type="PANTHER" id="PTHR30055">
    <property type="entry name" value="HTH-TYPE TRANSCRIPTIONAL REGULATOR RUTR"/>
    <property type="match status" value="1"/>
</dbReference>
<reference evidence="7" key="1">
    <citation type="submission" date="2017-02" db="EMBL/GenBank/DDBJ databases">
        <title>Genome of Microbulbifer agarilyticus GP101.</title>
        <authorList>
            <person name="Jung J."/>
            <person name="Bae S.S."/>
            <person name="Baek K."/>
        </authorList>
    </citation>
    <scope>NUCLEOTIDE SEQUENCE [LARGE SCALE GENOMIC DNA]</scope>
    <source>
        <strain evidence="7">GP101</strain>
    </source>
</reference>
<keyword evidence="8" id="KW-1185">Reference proteome</keyword>
<evidence type="ECO:0000313" key="8">
    <source>
        <dbReference type="Proteomes" id="UP000188219"/>
    </source>
</evidence>
<name>A0A1Q2M8F2_9GAMM</name>
<dbReference type="InterPro" id="IPR009057">
    <property type="entry name" value="Homeodomain-like_sf"/>
</dbReference>
<dbReference type="InterPro" id="IPR041674">
    <property type="entry name" value="TetR_C_22"/>
</dbReference>
<accession>A0A1Q2M8F2</accession>
<evidence type="ECO:0000313" key="7">
    <source>
        <dbReference type="EMBL" id="AQQ68502.1"/>
    </source>
</evidence>
<dbReference type="PANTHER" id="PTHR30055:SF234">
    <property type="entry name" value="HTH-TYPE TRANSCRIPTIONAL REGULATOR BETI"/>
    <property type="match status" value="1"/>
</dbReference>
<proteinExistence type="predicted"/>
<evidence type="ECO:0000256" key="1">
    <source>
        <dbReference type="ARBA" id="ARBA00023015"/>
    </source>
</evidence>
<evidence type="ECO:0000259" key="6">
    <source>
        <dbReference type="PROSITE" id="PS50977"/>
    </source>
</evidence>
<protein>
    <recommendedName>
        <fullName evidence="6">HTH tetR-type domain-containing protein</fullName>
    </recommendedName>
</protein>
<feature type="domain" description="HTH tetR-type" evidence="6">
    <location>
        <begin position="29"/>
        <end position="89"/>
    </location>
</feature>
<dbReference type="SUPFAM" id="SSF46689">
    <property type="entry name" value="Homeodomain-like"/>
    <property type="match status" value="1"/>
</dbReference>
<dbReference type="STRING" id="260552.Mag101_13305"/>
<dbReference type="GO" id="GO:0000976">
    <property type="term" value="F:transcription cis-regulatory region binding"/>
    <property type="evidence" value="ECO:0007669"/>
    <property type="project" value="TreeGrafter"/>
</dbReference>
<sequence>MSKRVEKSGPEGQLVSRNEVRAPRQSRSRARVDAILQACKELIVERGSAGLKVQDIAARAGVTAGSMYQYFPNKTAIIEALARRYMEEFRGTLGSTVAEPVRDLDDCVARLHQLLDQFFAFYECEPVFRDLLVSAAADKSLQDLDIEDSRFNAEQVFAFCRDLFPEKNWPALHEFLFVCMHLASSAVQLALSLPAERVSIIDNVKLLISRGALERFMSS</sequence>
<dbReference type="KEGG" id="maga:Mag101_13305"/>
<keyword evidence="1" id="KW-0805">Transcription regulation</keyword>
<dbReference type="InterPro" id="IPR050109">
    <property type="entry name" value="HTH-type_TetR-like_transc_reg"/>
</dbReference>
<evidence type="ECO:0000256" key="4">
    <source>
        <dbReference type="PROSITE-ProRule" id="PRU00335"/>
    </source>
</evidence>
<evidence type="ECO:0000256" key="3">
    <source>
        <dbReference type="ARBA" id="ARBA00023163"/>
    </source>
</evidence>
<feature type="region of interest" description="Disordered" evidence="5">
    <location>
        <begin position="1"/>
        <end position="22"/>
    </location>
</feature>
<dbReference type="AlphaFoldDB" id="A0A1Q2M8F2"/>
<dbReference type="RefSeq" id="WP_077405904.1">
    <property type="nucleotide sequence ID" value="NZ_CP019650.1"/>
</dbReference>
<feature type="DNA-binding region" description="H-T-H motif" evidence="4">
    <location>
        <begin position="52"/>
        <end position="71"/>
    </location>
</feature>
<keyword evidence="2 4" id="KW-0238">DNA-binding</keyword>
<dbReference type="EMBL" id="CP019650">
    <property type="protein sequence ID" value="AQQ68502.1"/>
    <property type="molecule type" value="Genomic_DNA"/>
</dbReference>
<keyword evidence="3" id="KW-0804">Transcription</keyword>
<dbReference type="GO" id="GO:0003700">
    <property type="term" value="F:DNA-binding transcription factor activity"/>
    <property type="evidence" value="ECO:0007669"/>
    <property type="project" value="TreeGrafter"/>
</dbReference>
<dbReference type="Gene3D" id="1.10.357.10">
    <property type="entry name" value="Tetracycline Repressor, domain 2"/>
    <property type="match status" value="1"/>
</dbReference>
<evidence type="ECO:0000256" key="2">
    <source>
        <dbReference type="ARBA" id="ARBA00023125"/>
    </source>
</evidence>